<dbReference type="Gramene" id="KOM51170">
    <property type="protein sequence ID" value="KOM51170"/>
    <property type="gene ID" value="LR48_Vigan08g199700"/>
</dbReference>
<dbReference type="EMBL" id="JABFOF010000005">
    <property type="protein sequence ID" value="KAG2398141.1"/>
    <property type="molecule type" value="Genomic_DNA"/>
</dbReference>
<protein>
    <submittedName>
        <fullName evidence="4">S-norcoclaurine synthase</fullName>
    </submittedName>
</protein>
<dbReference type="EMBL" id="CM003378">
    <property type="protein sequence ID" value="KOM51170.1"/>
    <property type="molecule type" value="Genomic_DNA"/>
</dbReference>
<dbReference type="KEGG" id="var:108339685"/>
<dbReference type="GO" id="GO:0009738">
    <property type="term" value="P:abscisic acid-activated signaling pathway"/>
    <property type="evidence" value="ECO:0007669"/>
    <property type="project" value="TreeGrafter"/>
</dbReference>
<dbReference type="CDD" id="cd07816">
    <property type="entry name" value="Bet_v1-like"/>
    <property type="match status" value="1"/>
</dbReference>
<dbReference type="InterPro" id="IPR000916">
    <property type="entry name" value="Bet_v_I/MLP"/>
</dbReference>
<sequence length="159" mass="17483">MFGELQHELELHAPASEAWDLFGTLRIGQLVAEELPQLFQSVELTEGDGGVGTVLKLTFAPGVGGPSGYKEKFTKIDNENRIKETEVVEGGYLELGFSLFRVRFEVIEKGEESSIIKSTIEYELNDDNASNASLVSIQSLVTIAELAKSYLNKNKPSTQ</sequence>
<dbReference type="FunFam" id="3.30.530.20:FF:000033">
    <property type="entry name" value="S-norcoclaurine synthase"/>
    <property type="match status" value="1"/>
</dbReference>
<gene>
    <name evidence="4" type="ORF">HKW66_Vig0136230</name>
    <name evidence="5" type="ORF">LR48_Vigan08g199700</name>
</gene>
<dbReference type="GO" id="GO:0009820">
    <property type="term" value="P:alkaloid metabolic process"/>
    <property type="evidence" value="ECO:0007669"/>
    <property type="project" value="UniProtKB-KW"/>
</dbReference>
<dbReference type="AlphaFoldDB" id="A0A0L9V7X3"/>
<name>A0A0L9V7X3_PHAAN</name>
<dbReference type="InterPro" id="IPR023393">
    <property type="entry name" value="START-like_dom_sf"/>
</dbReference>
<evidence type="ECO:0000313" key="7">
    <source>
        <dbReference type="Proteomes" id="UP000743370"/>
    </source>
</evidence>
<evidence type="ECO:0000313" key="5">
    <source>
        <dbReference type="EMBL" id="KOM51170.1"/>
    </source>
</evidence>
<dbReference type="Pfam" id="PF00407">
    <property type="entry name" value="Bet_v_1"/>
    <property type="match status" value="1"/>
</dbReference>
<dbReference type="GO" id="GO:0004864">
    <property type="term" value="F:protein phosphatase inhibitor activity"/>
    <property type="evidence" value="ECO:0007669"/>
    <property type="project" value="TreeGrafter"/>
</dbReference>
<dbReference type="InterPro" id="IPR050279">
    <property type="entry name" value="Plant_def-hormone_signal"/>
</dbReference>
<proteinExistence type="inferred from homology"/>
<comment type="similarity">
    <text evidence="1">Belongs to the BetVI family.</text>
</comment>
<dbReference type="GO" id="GO:0038023">
    <property type="term" value="F:signaling receptor activity"/>
    <property type="evidence" value="ECO:0007669"/>
    <property type="project" value="TreeGrafter"/>
</dbReference>
<evidence type="ECO:0000313" key="6">
    <source>
        <dbReference type="Proteomes" id="UP000053144"/>
    </source>
</evidence>
<reference evidence="6" key="1">
    <citation type="journal article" date="2015" name="Proc. Natl. Acad. Sci. U.S.A.">
        <title>Genome sequencing of adzuki bean (Vigna angularis) provides insight into high starch and low fat accumulation and domestication.</title>
        <authorList>
            <person name="Yang K."/>
            <person name="Tian Z."/>
            <person name="Chen C."/>
            <person name="Luo L."/>
            <person name="Zhao B."/>
            <person name="Wang Z."/>
            <person name="Yu L."/>
            <person name="Li Y."/>
            <person name="Sun Y."/>
            <person name="Li W."/>
            <person name="Chen Y."/>
            <person name="Li Y."/>
            <person name="Zhang Y."/>
            <person name="Ai D."/>
            <person name="Zhao J."/>
            <person name="Shang C."/>
            <person name="Ma Y."/>
            <person name="Wu B."/>
            <person name="Wang M."/>
            <person name="Gao L."/>
            <person name="Sun D."/>
            <person name="Zhang P."/>
            <person name="Guo F."/>
            <person name="Wang W."/>
            <person name="Li Y."/>
            <person name="Wang J."/>
            <person name="Varshney R.K."/>
            <person name="Wang J."/>
            <person name="Ling H.Q."/>
            <person name="Wan P."/>
        </authorList>
    </citation>
    <scope>NUCLEOTIDE SEQUENCE</scope>
    <source>
        <strain evidence="6">cv. Jingnong 6</strain>
    </source>
</reference>
<evidence type="ECO:0000256" key="1">
    <source>
        <dbReference type="ARBA" id="ARBA00009744"/>
    </source>
</evidence>
<dbReference type="STRING" id="3914.A0A0L9V7X3"/>
<dbReference type="Proteomes" id="UP000743370">
    <property type="component" value="Unassembled WGS sequence"/>
</dbReference>
<dbReference type="Gene3D" id="3.30.530.20">
    <property type="match status" value="1"/>
</dbReference>
<reference evidence="4 7" key="3">
    <citation type="submission" date="2020-05" db="EMBL/GenBank/DDBJ databases">
        <title>Vigna angularis (adzuki bean) Var. LongXiaoDou No. 4 denovo assembly.</title>
        <authorList>
            <person name="Xiang H."/>
        </authorList>
    </citation>
    <scope>NUCLEOTIDE SEQUENCE [LARGE SCALE GENOMIC DNA]</scope>
    <source>
        <tissue evidence="4">Leaf</tissue>
    </source>
</reference>
<organism evidence="5 6">
    <name type="scientific">Phaseolus angularis</name>
    <name type="common">Azuki bean</name>
    <name type="synonym">Vigna angularis</name>
    <dbReference type="NCBI Taxonomy" id="3914"/>
    <lineage>
        <taxon>Eukaryota</taxon>
        <taxon>Viridiplantae</taxon>
        <taxon>Streptophyta</taxon>
        <taxon>Embryophyta</taxon>
        <taxon>Tracheophyta</taxon>
        <taxon>Spermatophyta</taxon>
        <taxon>Magnoliopsida</taxon>
        <taxon>eudicotyledons</taxon>
        <taxon>Gunneridae</taxon>
        <taxon>Pentapetalae</taxon>
        <taxon>rosids</taxon>
        <taxon>fabids</taxon>
        <taxon>Fabales</taxon>
        <taxon>Fabaceae</taxon>
        <taxon>Papilionoideae</taxon>
        <taxon>50 kb inversion clade</taxon>
        <taxon>NPAAA clade</taxon>
        <taxon>indigoferoid/millettioid clade</taxon>
        <taxon>Phaseoleae</taxon>
        <taxon>Vigna</taxon>
    </lineage>
</organism>
<dbReference type="GO" id="GO:0005634">
    <property type="term" value="C:nucleus"/>
    <property type="evidence" value="ECO:0007669"/>
    <property type="project" value="TreeGrafter"/>
</dbReference>
<dbReference type="Proteomes" id="UP000053144">
    <property type="component" value="Chromosome 8"/>
</dbReference>
<accession>A0A0L9V7X3</accession>
<evidence type="ECO:0000313" key="4">
    <source>
        <dbReference type="EMBL" id="KAG2398141.1"/>
    </source>
</evidence>
<dbReference type="PANTHER" id="PTHR31213:SF19">
    <property type="entry name" value="BET V I_MAJOR LATEX PROTEIN DOMAIN-CONTAINING PROTEIN"/>
    <property type="match status" value="1"/>
</dbReference>
<keyword evidence="2" id="KW-0017">Alkaloid metabolism</keyword>
<evidence type="ECO:0000259" key="3">
    <source>
        <dbReference type="SMART" id="SM01037"/>
    </source>
</evidence>
<evidence type="ECO:0000256" key="2">
    <source>
        <dbReference type="ARBA" id="ARBA00022589"/>
    </source>
</evidence>
<reference evidence="5" key="2">
    <citation type="submission" date="2015-02" db="EMBL/GenBank/DDBJ databases">
        <authorList>
            <person name="Chooi Y.-H."/>
        </authorList>
    </citation>
    <scope>NUCLEOTIDE SEQUENCE</scope>
    <source>
        <tissue evidence="5">Seedling</tissue>
    </source>
</reference>
<dbReference type="GO" id="GO:0006952">
    <property type="term" value="P:defense response"/>
    <property type="evidence" value="ECO:0007669"/>
    <property type="project" value="InterPro"/>
</dbReference>
<dbReference type="SMART" id="SM01037">
    <property type="entry name" value="Bet_v_1"/>
    <property type="match status" value="1"/>
</dbReference>
<dbReference type="OrthoDB" id="1879545at2759"/>
<feature type="domain" description="Bet v I/Major latex protein" evidence="3">
    <location>
        <begin position="1"/>
        <end position="154"/>
    </location>
</feature>
<dbReference type="PANTHER" id="PTHR31213">
    <property type="entry name" value="OS08G0374000 PROTEIN-RELATED"/>
    <property type="match status" value="1"/>
</dbReference>
<dbReference type="GO" id="GO:0010427">
    <property type="term" value="F:abscisic acid binding"/>
    <property type="evidence" value="ECO:0007669"/>
    <property type="project" value="TreeGrafter"/>
</dbReference>
<dbReference type="OMA" id="YINPENC"/>
<dbReference type="SUPFAM" id="SSF55961">
    <property type="entry name" value="Bet v1-like"/>
    <property type="match status" value="1"/>
</dbReference>
<dbReference type="GO" id="GO:0005737">
    <property type="term" value="C:cytoplasm"/>
    <property type="evidence" value="ECO:0007669"/>
    <property type="project" value="TreeGrafter"/>
</dbReference>